<evidence type="ECO:0000256" key="8">
    <source>
        <dbReference type="PROSITE-ProRule" id="PRU00284"/>
    </source>
</evidence>
<evidence type="ECO:0000259" key="12">
    <source>
        <dbReference type="PROSITE" id="PS50885"/>
    </source>
</evidence>
<dbReference type="PANTHER" id="PTHR32089">
    <property type="entry name" value="METHYL-ACCEPTING CHEMOTAXIS PROTEIN MCPB"/>
    <property type="match status" value="1"/>
</dbReference>
<keyword evidence="3 10" id="KW-0812">Transmembrane</keyword>
<keyword evidence="9" id="KW-0175">Coiled coil</keyword>
<keyword evidence="6 8" id="KW-0807">Transducer</keyword>
<dbReference type="PROSITE" id="PS50111">
    <property type="entry name" value="CHEMOTAXIS_TRANSDUC_2"/>
    <property type="match status" value="1"/>
</dbReference>
<dbReference type="OrthoDB" id="8523at2157"/>
<dbReference type="SUPFAM" id="SSF103190">
    <property type="entry name" value="Sensory domain-like"/>
    <property type="match status" value="1"/>
</dbReference>
<dbReference type="Pfam" id="PF17202">
    <property type="entry name" value="sCache_3_3"/>
    <property type="match status" value="1"/>
</dbReference>
<keyword evidence="5 10" id="KW-0472">Membrane</keyword>
<dbReference type="HOGENOM" id="CLU_000445_107_19_2"/>
<sequence>MVKFKKISTKLIVLAIVVALVPVVISSGSSLSTLQNNMNSQMHETLVSDTNLIESMLNDEVASLNSLSKYPTKTSGMVNSIQDKDINGVKTRLIQLTEGSDVAYVAVTDKNGNFIASNTNDNLDASGIVNKLKNSGKDSGILKLSSTFMNGFPKYKIEGVSEGIGLASISEISDDGQVIGYLLMVRILNNNVELVDKIKSITGNEVTIFMDDIRISTSILKDGARFVGTKSSGDVYAETRAGNAYDGEANINNEDYVTIYEPLYDLDGKYIGMLFVGTPKSALTGLMNQLMIQTLIVSLLGLLISIGLAFFISKSISKPMALLKDGAEKFSKGDYSHRVEVNTHDETHDLAESFNEMADNVVKLNKTLDMDKAKLAELLEEVSSVMHGVAEGDLTGRMSNADDEKSLEYVINAGIISTGELITELKEEITILDNEVHKIRKELEDAKETSEQVSEAASQVATASSDQSIKLQDATDQLELTSQIAKDLYGNAEDTVQLNTEIEDNSQLGVKKVENAVVTMQKITNVIDNLGKSIEELGEESKKINEVTTLIKDIAEQTGLLALNASIEAARAGEAGKGFAVVASEIKSLAEEIQKSVEDINKTIVGINGKVTTTIKLGTTGREEVDKGVIAIDEVNNAFMQIKESVNRATAAVNNIKEDSKKASVSTDDALRNAQDIASISEEFTATAEEVTASTEELDRVISEIEQIAKKVVEVAERVEKSAERFKIE</sequence>
<protein>
    <submittedName>
        <fullName evidence="13">Methyl-accepting chemotaxis sensory transducer</fullName>
    </submittedName>
</protein>
<feature type="coiled-coil region" evidence="9">
    <location>
        <begin position="422"/>
        <end position="456"/>
    </location>
</feature>
<dbReference type="GO" id="GO:0005886">
    <property type="term" value="C:plasma membrane"/>
    <property type="evidence" value="ECO:0007669"/>
    <property type="project" value="UniProtKB-SubCell"/>
</dbReference>
<dbReference type="PANTHER" id="PTHR32089:SF112">
    <property type="entry name" value="LYSOZYME-LIKE PROTEIN-RELATED"/>
    <property type="match status" value="1"/>
</dbReference>
<evidence type="ECO:0000256" key="6">
    <source>
        <dbReference type="ARBA" id="ARBA00023224"/>
    </source>
</evidence>
<comment type="similarity">
    <text evidence="7">Belongs to the methyl-accepting chemotaxis (MCP) protein family.</text>
</comment>
<dbReference type="InParanoid" id="D7DQM1"/>
<dbReference type="GO" id="GO:0007165">
    <property type="term" value="P:signal transduction"/>
    <property type="evidence" value="ECO:0007669"/>
    <property type="project" value="UniProtKB-KW"/>
</dbReference>
<organism evidence="13 14">
    <name type="scientific">Methanococcus voltae (strain ATCC BAA-1334 / A3)</name>
    <dbReference type="NCBI Taxonomy" id="456320"/>
    <lineage>
        <taxon>Archaea</taxon>
        <taxon>Methanobacteriati</taxon>
        <taxon>Methanobacteriota</taxon>
        <taxon>Methanomada group</taxon>
        <taxon>Methanococci</taxon>
        <taxon>Methanococcales</taxon>
        <taxon>Methanococcaceae</taxon>
        <taxon>Methanococcus</taxon>
    </lineage>
</organism>
<evidence type="ECO:0000313" key="13">
    <source>
        <dbReference type="EMBL" id="ADI37148.1"/>
    </source>
</evidence>
<dbReference type="CDD" id="cd06225">
    <property type="entry name" value="HAMP"/>
    <property type="match status" value="1"/>
</dbReference>
<evidence type="ECO:0000256" key="3">
    <source>
        <dbReference type="ARBA" id="ARBA00022692"/>
    </source>
</evidence>
<gene>
    <name evidence="13" type="ordered locus">Mvol_1493</name>
</gene>
<feature type="domain" description="Methyl-accepting transducer" evidence="11">
    <location>
        <begin position="442"/>
        <end position="699"/>
    </location>
</feature>
<dbReference type="InterPro" id="IPR029151">
    <property type="entry name" value="Sensor-like_sf"/>
</dbReference>
<evidence type="ECO:0000259" key="11">
    <source>
        <dbReference type="PROSITE" id="PS50111"/>
    </source>
</evidence>
<evidence type="ECO:0000256" key="2">
    <source>
        <dbReference type="ARBA" id="ARBA00022475"/>
    </source>
</evidence>
<keyword evidence="2" id="KW-1003">Cell membrane</keyword>
<dbReference type="Proteomes" id="UP000007722">
    <property type="component" value="Chromosome"/>
</dbReference>
<dbReference type="KEGG" id="mvo:Mvol_1493"/>
<dbReference type="SMART" id="SM00304">
    <property type="entry name" value="HAMP"/>
    <property type="match status" value="2"/>
</dbReference>
<name>D7DQM1_METV3</name>
<dbReference type="Gene3D" id="1.10.287.950">
    <property type="entry name" value="Methyl-accepting chemotaxis protein"/>
    <property type="match status" value="1"/>
</dbReference>
<keyword evidence="14" id="KW-1185">Reference proteome</keyword>
<dbReference type="InterPro" id="IPR004089">
    <property type="entry name" value="MCPsignal_dom"/>
</dbReference>
<feature type="domain" description="HAMP" evidence="12">
    <location>
        <begin position="314"/>
        <end position="366"/>
    </location>
</feature>
<dbReference type="EMBL" id="CP002057">
    <property type="protein sequence ID" value="ADI37148.1"/>
    <property type="molecule type" value="Genomic_DNA"/>
</dbReference>
<evidence type="ECO:0000256" key="9">
    <source>
        <dbReference type="SAM" id="Coils"/>
    </source>
</evidence>
<dbReference type="Pfam" id="PF00672">
    <property type="entry name" value="HAMP"/>
    <property type="match status" value="1"/>
</dbReference>
<dbReference type="SMART" id="SM00283">
    <property type="entry name" value="MA"/>
    <property type="match status" value="1"/>
</dbReference>
<dbReference type="PROSITE" id="PS50885">
    <property type="entry name" value="HAMP"/>
    <property type="match status" value="1"/>
</dbReference>
<dbReference type="SUPFAM" id="SSF58104">
    <property type="entry name" value="Methyl-accepting chemotaxis protein (MCP) signaling domain"/>
    <property type="match status" value="1"/>
</dbReference>
<dbReference type="Gene3D" id="6.10.340.10">
    <property type="match status" value="1"/>
</dbReference>
<evidence type="ECO:0000256" key="4">
    <source>
        <dbReference type="ARBA" id="ARBA00022989"/>
    </source>
</evidence>
<accession>D7DQM1</accession>
<comment type="subcellular location">
    <subcellularLocation>
        <location evidence="1">Cell membrane</location>
        <topology evidence="1">Multi-pass membrane protein</topology>
    </subcellularLocation>
</comment>
<evidence type="ECO:0000256" key="5">
    <source>
        <dbReference type="ARBA" id="ARBA00023136"/>
    </source>
</evidence>
<dbReference type="eggNOG" id="arCOG02322">
    <property type="taxonomic scope" value="Archaea"/>
</dbReference>
<dbReference type="AlphaFoldDB" id="D7DQM1"/>
<keyword evidence="4 10" id="KW-1133">Transmembrane helix</keyword>
<reference evidence="13 14" key="1">
    <citation type="submission" date="2010-05" db="EMBL/GenBank/DDBJ databases">
        <title>Complete sequence of Methanococcus voltae A3.</title>
        <authorList>
            <consortium name="US DOE Joint Genome Institute"/>
            <person name="Lucas S."/>
            <person name="Copeland A."/>
            <person name="Lapidus A."/>
            <person name="Cheng J.-F."/>
            <person name="Bruce D."/>
            <person name="Goodwin L."/>
            <person name="Pitluck S."/>
            <person name="Lowry S."/>
            <person name="Clum A."/>
            <person name="Land M."/>
            <person name="Hauser L."/>
            <person name="Kyrpides N."/>
            <person name="Mikhailova N."/>
            <person name="Whitman W.B."/>
            <person name="Woyke T."/>
        </authorList>
    </citation>
    <scope>NUCLEOTIDE SEQUENCE [LARGE SCALE GENOMIC DNA]</scope>
    <source>
        <strain evidence="14">ATCC BAA-1334 / A3</strain>
    </source>
</reference>
<feature type="transmembrane region" description="Helical" evidence="10">
    <location>
        <begin position="290"/>
        <end position="312"/>
    </location>
</feature>
<dbReference type="InterPro" id="IPR003660">
    <property type="entry name" value="HAMP_dom"/>
</dbReference>
<dbReference type="Pfam" id="PF00015">
    <property type="entry name" value="MCPsignal"/>
    <property type="match status" value="1"/>
</dbReference>
<evidence type="ECO:0000313" key="14">
    <source>
        <dbReference type="Proteomes" id="UP000007722"/>
    </source>
</evidence>
<evidence type="ECO:0000256" key="7">
    <source>
        <dbReference type="ARBA" id="ARBA00029447"/>
    </source>
</evidence>
<proteinExistence type="inferred from homology"/>
<dbReference type="InterPro" id="IPR033463">
    <property type="entry name" value="sCache_3"/>
</dbReference>
<dbReference type="STRING" id="456320.Mvol_1493"/>
<evidence type="ECO:0000256" key="10">
    <source>
        <dbReference type="SAM" id="Phobius"/>
    </source>
</evidence>
<dbReference type="eggNOG" id="arCOG02320">
    <property type="taxonomic scope" value="Archaea"/>
</dbReference>
<evidence type="ECO:0000256" key="1">
    <source>
        <dbReference type="ARBA" id="ARBA00004651"/>
    </source>
</evidence>